<evidence type="ECO:0000313" key="1">
    <source>
        <dbReference type="EMBL" id="RVW51618.1"/>
    </source>
</evidence>
<dbReference type="InterPro" id="IPR019193">
    <property type="entry name" value="UBQ-conj_enz_E2-bd_prot"/>
</dbReference>
<dbReference type="Proteomes" id="UP000288805">
    <property type="component" value="Unassembled WGS sequence"/>
</dbReference>
<reference evidence="1 2" key="1">
    <citation type="journal article" date="2018" name="PLoS Genet.">
        <title>Population sequencing reveals clonal diversity and ancestral inbreeding in the grapevine cultivar Chardonnay.</title>
        <authorList>
            <person name="Roach M.J."/>
            <person name="Johnson D.L."/>
            <person name="Bohlmann J."/>
            <person name="van Vuuren H.J."/>
            <person name="Jones S.J."/>
            <person name="Pretorius I.S."/>
            <person name="Schmidt S.A."/>
            <person name="Borneman A.R."/>
        </authorList>
    </citation>
    <scope>NUCLEOTIDE SEQUENCE [LARGE SCALE GENOMIC DNA]</scope>
    <source>
        <strain evidence="2">cv. Chardonnay</strain>
        <tissue evidence="1">Leaf</tissue>
    </source>
</reference>
<dbReference type="EMBL" id="QGNW01001179">
    <property type="protein sequence ID" value="RVW51618.1"/>
    <property type="molecule type" value="Genomic_DNA"/>
</dbReference>
<comment type="caution">
    <text evidence="1">The sequence shown here is derived from an EMBL/GenBank/DDBJ whole genome shotgun (WGS) entry which is preliminary data.</text>
</comment>
<sequence length="930" mass="105337">MRGVNDRGGEKLRPREIPRLEGLECYGTARGVLICWDKRSLEILNWEEGQFSISCRFRNVGDGGIWVFTGVYGPFSREERESLWEEIGAIRGLWEEPWCLGGDFNTILYHSERSRNGKITSAMRRFAQIIDDLGLVDFPLQGDLLLGVGGSTINHGPGLRRGPSPFKFENMWLKAEEFKDLIGGWWQGIVVRGSPSYRLAVKLKGLKQNLKIWNKEVFGSLERNKAEALQQVEHWDLVEGERSLTEEELCRKKEAKEDYAKWVSLEEIHWRRLSRELWLREGDRNMGFFHRMTNAHRRVNALDKIKINGVRLTEEQEVREGIANAYQQLLSKSLGWKADIGGLLLKQISHSEVEALKFPFSKVEIHAALMGMNGDKAPGPDGFTVAFWQSCWETVKEDVLDMFNEFHEQNSFIKSLNHTFLVLLSKKGGAEDMGNVVSSDQNAFIKGRQILDASLIANEAKMVGMDMELHIHYQVLSVGERCASWVFLKFERVTSRGPSFPLLVCHGNGSANMLITRAIEGGLFLGVASGEEEGRLREVEGVNEMAAEIGCRVGQLPAVYLGLPLRASNKAISVWDGVEEKVRRRLALWKRQYTSKGGRITLIKSTGQWGKKAHLVKWEVVCADKEKGGLGLRKLACLNKALLGKWIWRFARAKEDLWKKVLEAKYGQKDFGWRTRKANGSNFGGNSVIWKEGGDGLFKVKKAFSVLASPIVAEFPYSNVWVDRVPTKIVFFAWEAAWGRKYTLERMFTSQLLESAKDELSFRTVVRDLRTKSPVLQIVLLNPNSWCCTGYCLGTEDTVDPVANINLYPAIKVLFSDCSYRTESQIRMIEEWVTKNQADEVYMLDHLISELIVSLEAAMDMYPPSYTFLQGLPLSSLPRSIVHSGDQFHHGKSSSSLQYGFCTLGRRINSRSLRLQPGGSAKKFEEANPV</sequence>
<organism evidence="1 2">
    <name type="scientific">Vitis vinifera</name>
    <name type="common">Grape</name>
    <dbReference type="NCBI Taxonomy" id="29760"/>
    <lineage>
        <taxon>Eukaryota</taxon>
        <taxon>Viridiplantae</taxon>
        <taxon>Streptophyta</taxon>
        <taxon>Embryophyta</taxon>
        <taxon>Tracheophyta</taxon>
        <taxon>Spermatophyta</taxon>
        <taxon>Magnoliopsida</taxon>
        <taxon>eudicotyledons</taxon>
        <taxon>Gunneridae</taxon>
        <taxon>Pentapetalae</taxon>
        <taxon>rosids</taxon>
        <taxon>Vitales</taxon>
        <taxon>Vitaceae</taxon>
        <taxon>Viteae</taxon>
        <taxon>Vitis</taxon>
    </lineage>
</organism>
<dbReference type="SUPFAM" id="SSF56219">
    <property type="entry name" value="DNase I-like"/>
    <property type="match status" value="1"/>
</dbReference>
<gene>
    <name evidence="1" type="ORF">CK203_066866</name>
</gene>
<dbReference type="PANTHER" id="PTHR31531">
    <property type="entry name" value="E3 UBIQUITIN-PROTEIN LIGASE E3D FAMILY MEMBER"/>
    <property type="match status" value="1"/>
</dbReference>
<evidence type="ECO:0000313" key="2">
    <source>
        <dbReference type="Proteomes" id="UP000288805"/>
    </source>
</evidence>
<protein>
    <submittedName>
        <fullName evidence="1">Uncharacterized protein</fullName>
    </submittedName>
</protein>
<dbReference type="InterPro" id="IPR036691">
    <property type="entry name" value="Endo/exonu/phosph_ase_sf"/>
</dbReference>
<accession>A0A438EV81</accession>
<dbReference type="OrthoDB" id="781818at2759"/>
<name>A0A438EV81_VITVI</name>
<dbReference type="AlphaFoldDB" id="A0A438EV81"/>
<dbReference type="Gene3D" id="3.60.10.10">
    <property type="entry name" value="Endonuclease/exonuclease/phosphatase"/>
    <property type="match status" value="1"/>
</dbReference>
<dbReference type="PANTHER" id="PTHR31531:SF2">
    <property type="entry name" value="E3 UBIQUITIN-PROTEIN LIGASE E3D"/>
    <property type="match status" value="1"/>
</dbReference>
<proteinExistence type="predicted"/>